<proteinExistence type="predicted"/>
<feature type="transmembrane region" description="Helical" evidence="1">
    <location>
        <begin position="40"/>
        <end position="61"/>
    </location>
</feature>
<dbReference type="OrthoDB" id="7359894at2"/>
<keyword evidence="1" id="KW-0812">Transmembrane</keyword>
<evidence type="ECO:0000256" key="1">
    <source>
        <dbReference type="SAM" id="Phobius"/>
    </source>
</evidence>
<organism evidence="3 4">
    <name type="scientific">Parasphingopyxis lamellibrachiae</name>
    <dbReference type="NCBI Taxonomy" id="680125"/>
    <lineage>
        <taxon>Bacteria</taxon>
        <taxon>Pseudomonadati</taxon>
        <taxon>Pseudomonadota</taxon>
        <taxon>Alphaproteobacteria</taxon>
        <taxon>Sphingomonadales</taxon>
        <taxon>Sphingomonadaceae</taxon>
        <taxon>Parasphingopyxis</taxon>
    </lineage>
</organism>
<dbReference type="EMBL" id="QRDP01000004">
    <property type="protein sequence ID" value="RED16586.1"/>
    <property type="molecule type" value="Genomic_DNA"/>
</dbReference>
<evidence type="ECO:0000259" key="2">
    <source>
        <dbReference type="Pfam" id="PF04024"/>
    </source>
</evidence>
<evidence type="ECO:0000313" key="3">
    <source>
        <dbReference type="EMBL" id="RED16586.1"/>
    </source>
</evidence>
<feature type="domain" description="Phage shock protein PspC N-terminal" evidence="2">
    <location>
        <begin position="12"/>
        <end position="58"/>
    </location>
</feature>
<keyword evidence="1" id="KW-1133">Transmembrane helix</keyword>
<keyword evidence="1" id="KW-0472">Membrane</keyword>
<protein>
    <submittedName>
        <fullName evidence="3">Phage shock protein C (PspC) family protein</fullName>
    </submittedName>
</protein>
<dbReference type="RefSeq" id="WP_116235975.1">
    <property type="nucleotide sequence ID" value="NZ_QRDP01000004.1"/>
</dbReference>
<dbReference type="Proteomes" id="UP000256310">
    <property type="component" value="Unassembled WGS sequence"/>
</dbReference>
<dbReference type="AlphaFoldDB" id="A0A3D9FHL8"/>
<reference evidence="3 4" key="1">
    <citation type="submission" date="2018-07" db="EMBL/GenBank/DDBJ databases">
        <title>Genomic Encyclopedia of Type Strains, Phase IV (KMG-IV): sequencing the most valuable type-strain genomes for metagenomic binning, comparative biology and taxonomic classification.</title>
        <authorList>
            <person name="Goeker M."/>
        </authorList>
    </citation>
    <scope>NUCLEOTIDE SEQUENCE [LARGE SCALE GENOMIC DNA]</scope>
    <source>
        <strain evidence="3 4">DSM 26725</strain>
    </source>
</reference>
<sequence length="109" mass="11969">MGYSNTGNMVVRQDRKLLGVCAAIANSLGVNAIWVRVSAIALTLFVTAMVIPVYLIAGWGLSRARKNRQPSHAPRSRYLGSEGSRYLSETDRLIGHRDSALAREIDALR</sequence>
<accession>A0A3D9FHL8</accession>
<comment type="caution">
    <text evidence="3">The sequence shown here is derived from an EMBL/GenBank/DDBJ whole genome shotgun (WGS) entry which is preliminary data.</text>
</comment>
<name>A0A3D9FHL8_9SPHN</name>
<evidence type="ECO:0000313" key="4">
    <source>
        <dbReference type="Proteomes" id="UP000256310"/>
    </source>
</evidence>
<dbReference type="Pfam" id="PF04024">
    <property type="entry name" value="PspC"/>
    <property type="match status" value="1"/>
</dbReference>
<gene>
    <name evidence="3" type="ORF">DFR46_1610</name>
</gene>
<dbReference type="InterPro" id="IPR007168">
    <property type="entry name" value="Phageshock_PspC_N"/>
</dbReference>
<keyword evidence="4" id="KW-1185">Reference proteome</keyword>
<feature type="transmembrane region" description="Helical" evidence="1">
    <location>
        <begin position="17"/>
        <end position="34"/>
    </location>
</feature>